<evidence type="ECO:0000313" key="3">
    <source>
        <dbReference type="Proteomes" id="UP000053815"/>
    </source>
</evidence>
<feature type="chain" id="PRO_5002199706" evidence="1">
    <location>
        <begin position="25"/>
        <end position="121"/>
    </location>
</feature>
<proteinExistence type="predicted"/>
<organism evidence="2">
    <name type="scientific">Mucor ambiguus</name>
    <dbReference type="NCBI Taxonomy" id="91626"/>
    <lineage>
        <taxon>Eukaryota</taxon>
        <taxon>Fungi</taxon>
        <taxon>Fungi incertae sedis</taxon>
        <taxon>Mucoromycota</taxon>
        <taxon>Mucoromycotina</taxon>
        <taxon>Mucoromycetes</taxon>
        <taxon>Mucorales</taxon>
        <taxon>Mucorineae</taxon>
        <taxon>Mucoraceae</taxon>
        <taxon>Mucor</taxon>
    </lineage>
</organism>
<sequence length="121" mass="13190">MKTFTTGLLAICAVISTLSIQVLAVTSCSCDGAVAPLLNDMCVCGCEPIKKAFATYSQECPAQQLADLDAQFALYCKGVENTEDCEYFKKLDGKVTDLYKRCKDDLDSIHDDCEECKGCSF</sequence>
<reference evidence="2" key="1">
    <citation type="submission" date="2014-09" db="EMBL/GenBank/DDBJ databases">
        <title>Draft genome sequence of an oleaginous Mucoromycotina fungus Mucor ambiguus NBRC6742.</title>
        <authorList>
            <person name="Takeda I."/>
            <person name="Yamane N."/>
            <person name="Morita T."/>
            <person name="Tamano K."/>
            <person name="Machida M."/>
            <person name="Baker S."/>
            <person name="Koike H."/>
        </authorList>
    </citation>
    <scope>NUCLEOTIDE SEQUENCE</scope>
    <source>
        <strain evidence="2">NBRC 6742</strain>
    </source>
</reference>
<dbReference type="PROSITE" id="PS51257">
    <property type="entry name" value="PROKAR_LIPOPROTEIN"/>
    <property type="match status" value="1"/>
</dbReference>
<dbReference type="EMBL" id="DF836393">
    <property type="protein sequence ID" value="GAN05872.1"/>
    <property type="molecule type" value="Genomic_DNA"/>
</dbReference>
<keyword evidence="3" id="KW-1185">Reference proteome</keyword>
<gene>
    <name evidence="2" type="ORF">MAM1_0104c05348</name>
</gene>
<dbReference type="AlphaFoldDB" id="A0A0C9MRF8"/>
<protein>
    <submittedName>
        <fullName evidence="2">Uncharacterized protein</fullName>
    </submittedName>
</protein>
<keyword evidence="1" id="KW-0732">Signal</keyword>
<accession>A0A0C9MRF8</accession>
<dbReference type="Proteomes" id="UP000053815">
    <property type="component" value="Unassembled WGS sequence"/>
</dbReference>
<name>A0A0C9MRF8_9FUNG</name>
<feature type="signal peptide" evidence="1">
    <location>
        <begin position="1"/>
        <end position="24"/>
    </location>
</feature>
<dbReference type="OrthoDB" id="2287360at2759"/>
<evidence type="ECO:0000256" key="1">
    <source>
        <dbReference type="SAM" id="SignalP"/>
    </source>
</evidence>
<evidence type="ECO:0000313" key="2">
    <source>
        <dbReference type="EMBL" id="GAN05872.1"/>
    </source>
</evidence>